<dbReference type="SUPFAM" id="SSF56112">
    <property type="entry name" value="Protein kinase-like (PK-like)"/>
    <property type="match status" value="1"/>
</dbReference>
<protein>
    <submittedName>
        <fullName evidence="2">Serine/threonine protein kinase</fullName>
    </submittedName>
</protein>
<organism evidence="2 3">
    <name type="scientific">Bogoriella caseilytica</name>
    <dbReference type="NCBI Taxonomy" id="56055"/>
    <lineage>
        <taxon>Bacteria</taxon>
        <taxon>Bacillati</taxon>
        <taxon>Actinomycetota</taxon>
        <taxon>Actinomycetes</taxon>
        <taxon>Micrococcales</taxon>
        <taxon>Bogoriellaceae</taxon>
        <taxon>Bogoriella</taxon>
    </lineage>
</organism>
<dbReference type="EMBL" id="RKHK01000001">
    <property type="protein sequence ID" value="ROR72191.1"/>
    <property type="molecule type" value="Genomic_DNA"/>
</dbReference>
<name>A0A3N2BA97_9MICO</name>
<proteinExistence type="predicted"/>
<evidence type="ECO:0000259" key="1">
    <source>
        <dbReference type="PROSITE" id="PS50011"/>
    </source>
</evidence>
<keyword evidence="3" id="KW-1185">Reference proteome</keyword>
<evidence type="ECO:0000313" key="3">
    <source>
        <dbReference type="Proteomes" id="UP000280668"/>
    </source>
</evidence>
<dbReference type="PROSITE" id="PS50011">
    <property type="entry name" value="PROTEIN_KINASE_DOM"/>
    <property type="match status" value="1"/>
</dbReference>
<keyword evidence="2" id="KW-0723">Serine/threonine-protein kinase</keyword>
<sequence>MAAGDNALTRTMQVARCVKRWWRNRRRAYHHLVFVTELDGHPVRLDAPHDLSFIARWGAVFAVFDEQDSGNLCFGVEGAQGRLFLKYAGASTMRYDGAVEDAVVRLRHAGQVHRDLAHPNLVTLREAVDVGSGHVLIFEWTDAVPIGRQYGRSDVVRSLAPAARAAAVQQIYDFHVHVADRGWTPIDLYDGSVMLDPDTGRVTLCDLDLYQRAPVVNEMGRMWGSTRFMSPEEYEFGAQIDEVTTVHTLGALAHTFLGDDRTRSRAEWVGTSGQFAVAARALEAERGRRWKSVAALAHAWPHPWIRGTPVVPAVE</sequence>
<dbReference type="AlphaFoldDB" id="A0A3N2BA97"/>
<gene>
    <name evidence="2" type="ORF">EDD31_0539</name>
</gene>
<dbReference type="GO" id="GO:0005524">
    <property type="term" value="F:ATP binding"/>
    <property type="evidence" value="ECO:0007669"/>
    <property type="project" value="InterPro"/>
</dbReference>
<feature type="domain" description="Protein kinase" evidence="1">
    <location>
        <begin position="49"/>
        <end position="315"/>
    </location>
</feature>
<keyword evidence="2" id="KW-0808">Transferase</keyword>
<evidence type="ECO:0000313" key="2">
    <source>
        <dbReference type="EMBL" id="ROR72191.1"/>
    </source>
</evidence>
<dbReference type="Proteomes" id="UP000280668">
    <property type="component" value="Unassembled WGS sequence"/>
</dbReference>
<keyword evidence="2" id="KW-0418">Kinase</keyword>
<dbReference type="InterPro" id="IPR011009">
    <property type="entry name" value="Kinase-like_dom_sf"/>
</dbReference>
<dbReference type="GO" id="GO:0004674">
    <property type="term" value="F:protein serine/threonine kinase activity"/>
    <property type="evidence" value="ECO:0007669"/>
    <property type="project" value="UniProtKB-KW"/>
</dbReference>
<comment type="caution">
    <text evidence="2">The sequence shown here is derived from an EMBL/GenBank/DDBJ whole genome shotgun (WGS) entry which is preliminary data.</text>
</comment>
<dbReference type="InterPro" id="IPR000719">
    <property type="entry name" value="Prot_kinase_dom"/>
</dbReference>
<accession>A0A3N2BA97</accession>
<reference evidence="2 3" key="1">
    <citation type="submission" date="2018-11" db="EMBL/GenBank/DDBJ databases">
        <title>Sequencing the genomes of 1000 actinobacteria strains.</title>
        <authorList>
            <person name="Klenk H.-P."/>
        </authorList>
    </citation>
    <scope>NUCLEOTIDE SEQUENCE [LARGE SCALE GENOMIC DNA]</scope>
    <source>
        <strain evidence="2 3">DSM 11294</strain>
    </source>
</reference>
<dbReference type="Gene3D" id="1.10.510.10">
    <property type="entry name" value="Transferase(Phosphotransferase) domain 1"/>
    <property type="match status" value="1"/>
</dbReference>